<organism evidence="2 3">
    <name type="scientific">Bernardetia litoralis (strain ATCC 23117 / DSM 6794 / NBRC 15988 / NCIMB 1366 / Fx l1 / Sio-4)</name>
    <name type="common">Flexibacter litoralis</name>
    <dbReference type="NCBI Taxonomy" id="880071"/>
    <lineage>
        <taxon>Bacteria</taxon>
        <taxon>Pseudomonadati</taxon>
        <taxon>Bacteroidota</taxon>
        <taxon>Cytophagia</taxon>
        <taxon>Cytophagales</taxon>
        <taxon>Bernardetiaceae</taxon>
        <taxon>Bernardetia</taxon>
    </lineage>
</organism>
<dbReference type="Pfam" id="PF26376">
    <property type="entry name" value="Mef1"/>
    <property type="match status" value="1"/>
</dbReference>
<feature type="domain" description="Endo-alpha(1,4)-fucoidanase Mef1" evidence="1">
    <location>
        <begin position="35"/>
        <end position="406"/>
    </location>
</feature>
<dbReference type="InterPro" id="IPR017853">
    <property type="entry name" value="GH"/>
</dbReference>
<dbReference type="SUPFAM" id="SSF51445">
    <property type="entry name" value="(Trans)glycosidases"/>
    <property type="match status" value="1"/>
</dbReference>
<sequence>MKIYKLLIIIIFLTSCSKLNTITKKETTEISDIVSLEGSWGARLYVRGGEDLDKYVKPTTDGGKGYDYVAGAKEIISSYPTMGHIITNATNNANSQLWTLRTNQNIDAVMGIAGAVIDEEFVPSLENEQIIIDVITEFKNANKKVLLYLNGMSPADRATSKGAESWNNYVTTYFAGNEHKAWMNLCEGYIKRFEELGVDGYWIDAFNRYPGDNTDREEFVQMIRNIDSDVILAVNYKKDYFKDENGNFLKVDSDGLDDKDETNYKIIKMAAKNPWSDITAGHITPLRQGAPPNSWAYEEFTVTDIEASPTSSYDGSDTTLKHLFLPIRATWSSERSDLMFNGEQAYRFVKRITDAGGCVTFSTTTDTDGTTMEDEESVLKYVDEHLSKGATPTKYVRPKEAFLISE</sequence>
<dbReference type="KEGG" id="fli:Fleli_2704"/>
<dbReference type="PATRIC" id="fig|880071.3.peg.2691"/>
<name>I4AM75_BERLS</name>
<dbReference type="AlphaFoldDB" id="I4AM75"/>
<dbReference type="HOGENOM" id="CLU_677484_0_0_10"/>
<proteinExistence type="predicted"/>
<gene>
    <name evidence="2" type="ordered locus">Fleli_2704</name>
</gene>
<protein>
    <recommendedName>
        <fullName evidence="1">Endo-alpha(1,4)-fucoidanase Mef1 domain-containing protein</fullName>
    </recommendedName>
</protein>
<evidence type="ECO:0000259" key="1">
    <source>
        <dbReference type="Pfam" id="PF26376"/>
    </source>
</evidence>
<keyword evidence="3" id="KW-1185">Reference proteome</keyword>
<reference evidence="3" key="1">
    <citation type="submission" date="2012-06" db="EMBL/GenBank/DDBJ databases">
        <title>The complete genome of Flexibacter litoralis DSM 6794.</title>
        <authorList>
            <person name="Lucas S."/>
            <person name="Copeland A."/>
            <person name="Lapidus A."/>
            <person name="Glavina del Rio T."/>
            <person name="Dalin E."/>
            <person name="Tice H."/>
            <person name="Bruce D."/>
            <person name="Goodwin L."/>
            <person name="Pitluck S."/>
            <person name="Peters L."/>
            <person name="Ovchinnikova G."/>
            <person name="Lu M."/>
            <person name="Kyrpides N."/>
            <person name="Mavromatis K."/>
            <person name="Ivanova N."/>
            <person name="Brettin T."/>
            <person name="Detter J.C."/>
            <person name="Han C."/>
            <person name="Larimer F."/>
            <person name="Land M."/>
            <person name="Hauser L."/>
            <person name="Markowitz V."/>
            <person name="Cheng J.-F."/>
            <person name="Hugenholtz P."/>
            <person name="Woyke T."/>
            <person name="Wu D."/>
            <person name="Spring S."/>
            <person name="Lang E."/>
            <person name="Kopitz M."/>
            <person name="Brambilla E."/>
            <person name="Klenk H.-P."/>
            <person name="Eisen J.A."/>
        </authorList>
    </citation>
    <scope>NUCLEOTIDE SEQUENCE [LARGE SCALE GENOMIC DNA]</scope>
    <source>
        <strain evidence="3">ATCC 23117 / DSM 6794 / NBRC 15988 / NCIMB 1366 / Sio-4</strain>
    </source>
</reference>
<evidence type="ECO:0000313" key="3">
    <source>
        <dbReference type="Proteomes" id="UP000006054"/>
    </source>
</evidence>
<accession>I4AM75</accession>
<dbReference type="Proteomes" id="UP000006054">
    <property type="component" value="Chromosome"/>
</dbReference>
<dbReference type="SMR" id="I4AM75"/>
<dbReference type="EMBL" id="CP003345">
    <property type="protein sequence ID" value="AFM05060.1"/>
    <property type="molecule type" value="Genomic_DNA"/>
</dbReference>
<dbReference type="eggNOG" id="ENOG502ZAXX">
    <property type="taxonomic scope" value="Bacteria"/>
</dbReference>
<dbReference type="Gene3D" id="3.20.20.80">
    <property type="entry name" value="Glycosidases"/>
    <property type="match status" value="1"/>
</dbReference>
<evidence type="ECO:0000313" key="2">
    <source>
        <dbReference type="EMBL" id="AFM05060.1"/>
    </source>
</evidence>
<dbReference type="InterPro" id="IPR058589">
    <property type="entry name" value="Mef1"/>
</dbReference>
<dbReference type="PROSITE" id="PS51257">
    <property type="entry name" value="PROKAR_LIPOPROTEIN"/>
    <property type="match status" value="1"/>
</dbReference>